<feature type="region of interest" description="Disordered" evidence="1">
    <location>
        <begin position="33"/>
        <end position="56"/>
    </location>
</feature>
<evidence type="ECO:0000256" key="1">
    <source>
        <dbReference type="SAM" id="MobiDB-lite"/>
    </source>
</evidence>
<protein>
    <submittedName>
        <fullName evidence="2">Uncharacterized protein</fullName>
    </submittedName>
</protein>
<evidence type="ECO:0000313" key="3">
    <source>
        <dbReference type="Proteomes" id="UP000014974"/>
    </source>
</evidence>
<dbReference type="RefSeq" id="WP_020893719.1">
    <property type="nucleotide sequence ID" value="NZ_ATNM01000100.1"/>
</dbReference>
<gene>
    <name evidence="2" type="ORF">ADICYQ_2576</name>
</gene>
<dbReference type="STRING" id="641524.ADICYQ_2576"/>
<evidence type="ECO:0000313" key="2">
    <source>
        <dbReference type="EMBL" id="EPR68380.1"/>
    </source>
</evidence>
<proteinExistence type="predicted"/>
<dbReference type="eggNOG" id="COG4339">
    <property type="taxonomic scope" value="Bacteria"/>
</dbReference>
<organism evidence="2 3">
    <name type="scientific">Cyclobacterium qasimii M12-11B</name>
    <dbReference type="NCBI Taxonomy" id="641524"/>
    <lineage>
        <taxon>Bacteria</taxon>
        <taxon>Pseudomonadati</taxon>
        <taxon>Bacteroidota</taxon>
        <taxon>Cytophagia</taxon>
        <taxon>Cytophagales</taxon>
        <taxon>Cyclobacteriaceae</taxon>
        <taxon>Cyclobacterium</taxon>
    </lineage>
</organism>
<dbReference type="Proteomes" id="UP000014974">
    <property type="component" value="Unassembled WGS sequence"/>
</dbReference>
<accession>S7VDQ3</accession>
<dbReference type="AlphaFoldDB" id="S7VDQ3"/>
<reference evidence="2 3" key="1">
    <citation type="journal article" date="2013" name="Genome Announc.">
        <title>Draft Genome Sequence of Cyclobacterium qasimii Strain M12-11BT, Isolated from Arctic Marine Sediment.</title>
        <authorList>
            <person name="Shivaji S."/>
            <person name="Ara S."/>
            <person name="Singh A."/>
            <person name="Kumar Pinnaka A."/>
        </authorList>
    </citation>
    <scope>NUCLEOTIDE SEQUENCE [LARGE SCALE GENOMIC DNA]</scope>
    <source>
        <strain evidence="2 3">M12-11B</strain>
    </source>
</reference>
<feature type="compositionally biased region" description="Basic and acidic residues" evidence="1">
    <location>
        <begin position="33"/>
        <end position="44"/>
    </location>
</feature>
<name>S7VDQ3_9BACT</name>
<dbReference type="EMBL" id="ATNM01000100">
    <property type="protein sequence ID" value="EPR68380.1"/>
    <property type="molecule type" value="Genomic_DNA"/>
</dbReference>
<sequence>MLAHHYHTDYAKTYFQPGKEANLESIEMKIKEAEAHSKAKSEGKKKTKTKKVGKRD</sequence>
<feature type="compositionally biased region" description="Basic residues" evidence="1">
    <location>
        <begin position="45"/>
        <end position="56"/>
    </location>
</feature>
<comment type="caution">
    <text evidence="2">The sequence shown here is derived from an EMBL/GenBank/DDBJ whole genome shotgun (WGS) entry which is preliminary data.</text>
</comment>